<keyword evidence="8" id="KW-1185">Reference proteome</keyword>
<gene>
    <name evidence="7" type="ORF">GPICK_11000</name>
</gene>
<feature type="binding site" evidence="6">
    <location>
        <position position="41"/>
    </location>
    <ligand>
        <name>Fe cation</name>
        <dbReference type="ChEBI" id="CHEBI:24875"/>
        <label>1</label>
    </ligand>
</feature>
<dbReference type="PIRSF" id="PIRSF004789">
    <property type="entry name" value="DR1281"/>
    <property type="match status" value="1"/>
</dbReference>
<dbReference type="CDD" id="cd07382">
    <property type="entry name" value="MPP_DR1281"/>
    <property type="match status" value="1"/>
</dbReference>
<dbReference type="Gene3D" id="3.60.21.10">
    <property type="match status" value="1"/>
</dbReference>
<keyword evidence="1 6" id="KW-0479">Metal-binding</keyword>
<dbReference type="InterPro" id="IPR029052">
    <property type="entry name" value="Metallo-depent_PP-like"/>
</dbReference>
<dbReference type="SUPFAM" id="SSF56300">
    <property type="entry name" value="Metallo-dependent phosphatases"/>
    <property type="match status" value="1"/>
</dbReference>
<keyword evidence="3" id="KW-0408">Iron</keyword>
<evidence type="ECO:0000256" key="3">
    <source>
        <dbReference type="ARBA" id="ARBA00023004"/>
    </source>
</evidence>
<dbReference type="RefSeq" id="WP_039743167.1">
    <property type="nucleotide sequence ID" value="NZ_CP009788.1"/>
</dbReference>
<feature type="binding site" evidence="6">
    <location>
        <position position="178"/>
    </location>
    <ligand>
        <name>Fe cation</name>
        <dbReference type="ChEBI" id="CHEBI:24875"/>
        <label>2</label>
    </ligand>
</feature>
<feature type="active site" description="Proton donor" evidence="5">
    <location>
        <position position="70"/>
    </location>
</feature>
<dbReference type="EMBL" id="CP009788">
    <property type="protein sequence ID" value="AJE03806.1"/>
    <property type="molecule type" value="Genomic_DNA"/>
</dbReference>
<proteinExistence type="inferred from homology"/>
<evidence type="ECO:0000313" key="7">
    <source>
        <dbReference type="EMBL" id="AJE03806.1"/>
    </source>
</evidence>
<dbReference type="KEGG" id="gpi:GPICK_11000"/>
<feature type="binding site" evidence="6">
    <location>
        <position position="41"/>
    </location>
    <ligand>
        <name>Fe cation</name>
        <dbReference type="ChEBI" id="CHEBI:24875"/>
        <label>2</label>
    </ligand>
</feature>
<evidence type="ECO:0000256" key="5">
    <source>
        <dbReference type="PIRSR" id="PIRSR004789-50"/>
    </source>
</evidence>
<dbReference type="InterPro" id="IPR005235">
    <property type="entry name" value="YmdB-like"/>
</dbReference>
<reference evidence="7 8" key="1">
    <citation type="journal article" date="2015" name="Genome Announc.">
        <title>Complete Genome of Geobacter pickeringii G13T, a Metal-Reducing Isolate from Sedimentary Kaolin Deposits.</title>
        <authorList>
            <person name="Badalamenti J.P."/>
            <person name="Bond D.R."/>
        </authorList>
    </citation>
    <scope>NUCLEOTIDE SEQUENCE [LARGE SCALE GENOMIC DNA]</scope>
    <source>
        <strain evidence="7 8">G13</strain>
    </source>
</reference>
<evidence type="ECO:0000256" key="4">
    <source>
        <dbReference type="ARBA" id="ARBA00061401"/>
    </source>
</evidence>
<feature type="binding site" evidence="6">
    <location>
        <position position="42"/>
    </location>
    <ligand>
        <name>Fe cation</name>
        <dbReference type="ChEBI" id="CHEBI:24875"/>
        <label>1</label>
    </ligand>
</feature>
<dbReference type="PANTHER" id="PTHR36303:SF1">
    <property type="entry name" value="2',3'-CYCLIC-NUCLEOTIDE 2'-PHOSPHODIESTERASE"/>
    <property type="match status" value="1"/>
</dbReference>
<dbReference type="NCBIfam" id="TIGR00282">
    <property type="entry name" value="TIGR00282 family metallophosphoesterase"/>
    <property type="match status" value="1"/>
</dbReference>
<organism evidence="7 8">
    <name type="scientific">Geobacter pickeringii</name>
    <dbReference type="NCBI Taxonomy" id="345632"/>
    <lineage>
        <taxon>Bacteria</taxon>
        <taxon>Pseudomonadati</taxon>
        <taxon>Thermodesulfobacteriota</taxon>
        <taxon>Desulfuromonadia</taxon>
        <taxon>Geobacterales</taxon>
        <taxon>Geobacteraceae</taxon>
        <taxon>Geobacter</taxon>
    </lineage>
</organism>
<dbReference type="Proteomes" id="UP000057609">
    <property type="component" value="Chromosome"/>
</dbReference>
<dbReference type="GO" id="GO:0046872">
    <property type="term" value="F:metal ion binding"/>
    <property type="evidence" value="ECO:0007669"/>
    <property type="project" value="UniProtKB-KW"/>
</dbReference>
<feature type="binding site" evidence="6">
    <location>
        <position position="153"/>
    </location>
    <ligand>
        <name>Fe cation</name>
        <dbReference type="ChEBI" id="CHEBI:24875"/>
        <label>2</label>
    </ligand>
</feature>
<name>A0A0B5BID8_9BACT</name>
<dbReference type="GO" id="GO:0004113">
    <property type="term" value="F:2',3'-cyclic-nucleotide 3'-phosphodiesterase activity"/>
    <property type="evidence" value="ECO:0007669"/>
    <property type="project" value="TreeGrafter"/>
</dbReference>
<dbReference type="PANTHER" id="PTHR36303">
    <property type="entry name" value="2',3'-CYCLIC-NUCLEOTIDE 2'-PHOSPHODIESTERASE"/>
    <property type="match status" value="1"/>
</dbReference>
<keyword evidence="2" id="KW-0378">Hydrolase</keyword>
<dbReference type="FunFam" id="3.60.21.10:FF:000016">
    <property type="entry name" value="Putative metallophosphoesterase"/>
    <property type="match status" value="1"/>
</dbReference>
<accession>A0A0B5BID8</accession>
<dbReference type="Pfam" id="PF13277">
    <property type="entry name" value="YmdB"/>
    <property type="match status" value="1"/>
</dbReference>
<feature type="binding site" evidence="6">
    <location>
        <position position="69"/>
    </location>
    <ligand>
        <name>Fe cation</name>
        <dbReference type="ChEBI" id="CHEBI:24875"/>
        <label>2</label>
    </ligand>
</feature>
<sequence length="262" mass="28454">MPVKLLFVGDIVGAPGREALSRELHRLVDRHCVDLVIANGENAAGGFGLTEDTARELYSLGVDVLTSGNHIWDKKEALPYIKREEWLVRPANYPSGTAGKGSVVARTAGGIKVGILNLEGRVFMNNLECPFRTADREIELLKEQTDVIFVDFHAEATSEKVALGWYLDGRVSAVVGTHTHVQTADERILAGGTAYLSDAGMTGSFDSVIGIKKELAIEKFVTLMPTRFEVARKDLRLNGVVIEIDEASGKSLGIERISLSCS</sequence>
<feature type="binding site" evidence="6">
    <location>
        <position position="180"/>
    </location>
    <ligand>
        <name>Fe cation</name>
        <dbReference type="ChEBI" id="CHEBI:24875"/>
        <label>1</label>
    </ligand>
</feature>
<evidence type="ECO:0000256" key="6">
    <source>
        <dbReference type="PIRSR" id="PIRSR004789-51"/>
    </source>
</evidence>
<comment type="similarity">
    <text evidence="4">Belongs to the YmdB-like family.</text>
</comment>
<evidence type="ECO:0000256" key="2">
    <source>
        <dbReference type="ARBA" id="ARBA00022801"/>
    </source>
</evidence>
<evidence type="ECO:0000256" key="1">
    <source>
        <dbReference type="ARBA" id="ARBA00022723"/>
    </source>
</evidence>
<dbReference type="OrthoDB" id="9801109at2"/>
<dbReference type="AlphaFoldDB" id="A0A0B5BID8"/>
<dbReference type="STRING" id="345632.GPICK_11000"/>
<dbReference type="HOGENOM" id="CLU_068238_0_0_7"/>
<feature type="binding site" evidence="6">
    <location>
        <position position="10"/>
    </location>
    <ligand>
        <name>Fe cation</name>
        <dbReference type="ChEBI" id="CHEBI:24875"/>
        <label>1</label>
    </ligand>
</feature>
<protein>
    <submittedName>
        <fullName evidence="7">Metallophosphoesterase</fullName>
    </submittedName>
</protein>
<evidence type="ECO:0000313" key="8">
    <source>
        <dbReference type="Proteomes" id="UP000057609"/>
    </source>
</evidence>